<dbReference type="GO" id="GO:0016491">
    <property type="term" value="F:oxidoreductase activity"/>
    <property type="evidence" value="ECO:0007669"/>
    <property type="project" value="InterPro"/>
</dbReference>
<organism evidence="9">
    <name type="scientific">Telmatobacter sp. DSM 110680</name>
    <dbReference type="NCBI Taxonomy" id="3036704"/>
    <lineage>
        <taxon>Bacteria</taxon>
        <taxon>Pseudomonadati</taxon>
        <taxon>Acidobacteriota</taxon>
        <taxon>Terriglobia</taxon>
        <taxon>Terriglobales</taxon>
        <taxon>Acidobacteriaceae</taxon>
        <taxon>Telmatobacter</taxon>
    </lineage>
</organism>
<feature type="domain" description="Radical SAM core" evidence="8">
    <location>
        <begin position="3"/>
        <end position="230"/>
    </location>
</feature>
<proteinExistence type="inferred from homology"/>
<dbReference type="CDD" id="cd01335">
    <property type="entry name" value="Radical_SAM"/>
    <property type="match status" value="1"/>
</dbReference>
<dbReference type="InterPro" id="IPR058240">
    <property type="entry name" value="rSAM_sf"/>
</dbReference>
<dbReference type="RefSeq" id="WP_348263753.1">
    <property type="nucleotide sequence ID" value="NZ_CP121196.1"/>
</dbReference>
<evidence type="ECO:0000256" key="5">
    <source>
        <dbReference type="ARBA" id="ARBA00023004"/>
    </source>
</evidence>
<dbReference type="PANTHER" id="PTHR43273:SF3">
    <property type="entry name" value="ANAEROBIC SULFATASE-MATURATING ENZYME HOMOLOG ASLB-RELATED"/>
    <property type="match status" value="1"/>
</dbReference>
<dbReference type="InterPro" id="IPR023867">
    <property type="entry name" value="Sulphatase_maturase_rSAM"/>
</dbReference>
<dbReference type="AlphaFoldDB" id="A0AAU7DKX6"/>
<dbReference type="Pfam" id="PF13186">
    <property type="entry name" value="SPASM"/>
    <property type="match status" value="1"/>
</dbReference>
<dbReference type="GO" id="GO:0051539">
    <property type="term" value="F:4 iron, 4 sulfur cluster binding"/>
    <property type="evidence" value="ECO:0007669"/>
    <property type="project" value="UniProtKB-KW"/>
</dbReference>
<evidence type="ECO:0000256" key="6">
    <source>
        <dbReference type="ARBA" id="ARBA00023014"/>
    </source>
</evidence>
<dbReference type="SFLD" id="SFLDG01067">
    <property type="entry name" value="SPASM/twitch_domain_containing"/>
    <property type="match status" value="1"/>
</dbReference>
<name>A0AAU7DKX6_9BACT</name>
<accession>A0AAU7DKX6</accession>
<dbReference type="CDD" id="cd21120">
    <property type="entry name" value="SPASM_anSME"/>
    <property type="match status" value="1"/>
</dbReference>
<dbReference type="SFLD" id="SFLDG01072">
    <property type="entry name" value="dehydrogenase_like"/>
    <property type="match status" value="1"/>
</dbReference>
<dbReference type="InterPro" id="IPR047207">
    <property type="entry name" value="SPASM_anSME"/>
</dbReference>
<dbReference type="InterPro" id="IPR023885">
    <property type="entry name" value="4Fe4S-binding_SPASM_dom"/>
</dbReference>
<dbReference type="SFLD" id="SFLDG01386">
    <property type="entry name" value="main_SPASM_domain-containing"/>
    <property type="match status" value="1"/>
</dbReference>
<keyword evidence="2" id="KW-0004">4Fe-4S</keyword>
<evidence type="ECO:0000259" key="8">
    <source>
        <dbReference type="PROSITE" id="PS51918"/>
    </source>
</evidence>
<keyword evidence="6" id="KW-0411">Iron-sulfur</keyword>
<evidence type="ECO:0000256" key="7">
    <source>
        <dbReference type="ARBA" id="ARBA00023601"/>
    </source>
</evidence>
<keyword evidence="4" id="KW-0479">Metal-binding</keyword>
<comment type="similarity">
    <text evidence="7">Belongs to the radical SAM superfamily. Anaerobic sulfatase-maturating enzyme family.</text>
</comment>
<evidence type="ECO:0000256" key="1">
    <source>
        <dbReference type="ARBA" id="ARBA00001966"/>
    </source>
</evidence>
<evidence type="ECO:0000256" key="3">
    <source>
        <dbReference type="ARBA" id="ARBA00022691"/>
    </source>
</evidence>
<keyword evidence="3" id="KW-0949">S-adenosyl-L-methionine</keyword>
<keyword evidence="5" id="KW-0408">Iron</keyword>
<comment type="cofactor">
    <cofactor evidence="1">
        <name>[4Fe-4S] cluster</name>
        <dbReference type="ChEBI" id="CHEBI:49883"/>
    </cofactor>
</comment>
<dbReference type="PROSITE" id="PS51918">
    <property type="entry name" value="RADICAL_SAM"/>
    <property type="match status" value="1"/>
</dbReference>
<dbReference type="InterPro" id="IPR007197">
    <property type="entry name" value="rSAM"/>
</dbReference>
<dbReference type="NCBIfam" id="NF010308">
    <property type="entry name" value="PRK13745.1"/>
    <property type="match status" value="1"/>
</dbReference>
<evidence type="ECO:0000256" key="2">
    <source>
        <dbReference type="ARBA" id="ARBA00022485"/>
    </source>
</evidence>
<dbReference type="Gene3D" id="3.20.20.70">
    <property type="entry name" value="Aldolase class I"/>
    <property type="match status" value="1"/>
</dbReference>
<dbReference type="GO" id="GO:0046872">
    <property type="term" value="F:metal ion binding"/>
    <property type="evidence" value="ECO:0007669"/>
    <property type="project" value="UniProtKB-KW"/>
</dbReference>
<dbReference type="NCBIfam" id="TIGR04085">
    <property type="entry name" value="rSAM_more_4Fe4S"/>
    <property type="match status" value="1"/>
</dbReference>
<reference evidence="9" key="1">
    <citation type="submission" date="2023-03" db="EMBL/GenBank/DDBJ databases">
        <title>Edaphobacter sp.</title>
        <authorList>
            <person name="Huber K.J."/>
            <person name="Papendorf J."/>
            <person name="Pilke C."/>
            <person name="Bunk B."/>
            <person name="Sproeer C."/>
            <person name="Pester M."/>
        </authorList>
    </citation>
    <scope>NUCLEOTIDE SEQUENCE</scope>
    <source>
        <strain evidence="9">DSM 110680</strain>
    </source>
</reference>
<dbReference type="InterPro" id="IPR034491">
    <property type="entry name" value="Anaerob_Ser_sulfatase-maturase"/>
</dbReference>
<sequence length="404" mass="46127">MPDTGFHIMTKPIGPICNLDCKYCFYLEKENLYPQTKHWAMSPEVLERYIEQYIAAQPLDEVHFAWQGGEPTLLGVDFFRAVVALQQKHAGGKQIHNALQTNATLIDKEWGEFLAEHKFLVGVSIDGPPEMHDYYRVDKGNAPTFDRVMRGLTKLKEHKVEFNTLTVVNRQNSQHPLEVYRFLKEIGSGFMQFIPVVERETTEPGSDGLVLIQPSFQRAAEVAEFSVDPLAYGKFLATIFDEWVKKDVGHYFIQQFDVALESWLGMEASLCVFRKTCGSALAMEHTGDLYSCDHFVYPEHKLGNVLQDNLNEMVASKQQKKFGMAKRDTLPRMCRECDVRFACNGECPKHRFLTTPDGEAGLNYLCAGYKHFFHHIAPYMQFMATELREGRPPANIMRFVGSSS</sequence>
<evidence type="ECO:0000313" key="9">
    <source>
        <dbReference type="EMBL" id="XBH18529.1"/>
    </source>
</evidence>
<dbReference type="NCBIfam" id="TIGR03942">
    <property type="entry name" value="sulfatase_rSAM"/>
    <property type="match status" value="1"/>
</dbReference>
<dbReference type="SFLD" id="SFLDG01384">
    <property type="entry name" value="thioether_bond_formation_requi"/>
    <property type="match status" value="1"/>
</dbReference>
<gene>
    <name evidence="9" type="ORF">P8935_04140</name>
</gene>
<dbReference type="SUPFAM" id="SSF102114">
    <property type="entry name" value="Radical SAM enzymes"/>
    <property type="match status" value="1"/>
</dbReference>
<dbReference type="SFLD" id="SFLDF00285">
    <property type="entry name" value="anaerobic_Ser-type_sulfatase-m"/>
    <property type="match status" value="1"/>
</dbReference>
<protein>
    <submittedName>
        <fullName evidence="9">Anaerobic sulfatase-maturation protein</fullName>
    </submittedName>
</protein>
<dbReference type="SFLD" id="SFLDS00029">
    <property type="entry name" value="Radical_SAM"/>
    <property type="match status" value="1"/>
</dbReference>
<dbReference type="PANTHER" id="PTHR43273">
    <property type="entry name" value="ANAEROBIC SULFATASE-MATURATING ENZYME HOMOLOG ASLB-RELATED"/>
    <property type="match status" value="1"/>
</dbReference>
<dbReference type="EMBL" id="CP121196">
    <property type="protein sequence ID" value="XBH18529.1"/>
    <property type="molecule type" value="Genomic_DNA"/>
</dbReference>
<evidence type="ECO:0000256" key="4">
    <source>
        <dbReference type="ARBA" id="ARBA00022723"/>
    </source>
</evidence>
<dbReference type="InterPro" id="IPR013785">
    <property type="entry name" value="Aldolase_TIM"/>
</dbReference>
<dbReference type="Pfam" id="PF04055">
    <property type="entry name" value="Radical_SAM"/>
    <property type="match status" value="1"/>
</dbReference>